<dbReference type="PIRSF" id="PIRSF000362">
    <property type="entry name" value="FNR"/>
    <property type="match status" value="1"/>
</dbReference>
<dbReference type="SUPFAM" id="SSF51971">
    <property type="entry name" value="Nucleotide-binding domain"/>
    <property type="match status" value="1"/>
</dbReference>
<comment type="similarity">
    <text evidence="2">Belongs to the ferredoxin--NADP reductase type 1 family.</text>
</comment>
<comment type="cofactor">
    <cofactor evidence="1">
        <name>FAD</name>
        <dbReference type="ChEBI" id="CHEBI:57692"/>
    </cofactor>
</comment>
<protein>
    <submittedName>
        <fullName evidence="8">NADP oxidoreductase</fullName>
    </submittedName>
</protein>
<dbReference type="PANTHER" id="PTHR48467:SF1">
    <property type="entry name" value="GLUTAMATE SYNTHASE 1 [NADH], CHLOROPLASTIC-LIKE"/>
    <property type="match status" value="1"/>
</dbReference>
<dbReference type="InterPro" id="IPR023753">
    <property type="entry name" value="FAD/NAD-binding_dom"/>
</dbReference>
<dbReference type="Proteomes" id="UP000603317">
    <property type="component" value="Unassembled WGS sequence"/>
</dbReference>
<proteinExistence type="inferred from homology"/>
<name>A0ABQ1F960_9SPHN</name>
<evidence type="ECO:0000313" key="8">
    <source>
        <dbReference type="EMBL" id="GGA02624.1"/>
    </source>
</evidence>
<evidence type="ECO:0000256" key="5">
    <source>
        <dbReference type="ARBA" id="ARBA00022857"/>
    </source>
</evidence>
<dbReference type="PRINTS" id="PR00419">
    <property type="entry name" value="ADXRDTASE"/>
</dbReference>
<sequence length="441" mass="47043">MRHIAVIGSGPAGYYTAEAAQKKWGGDVRVDVFDSLPVPYGLIRTGVAPDHQSIKAVSRRYEKTAFTDHVRFVGNVTIGSDVSIAELQSLYDAVVLATGAPHDRTLSIEGADLAGVHGSAQFVGWYNGHPQFAGLDPDLSSETAVVIGMGNVALDIARILAKTTAEFEGSDIVLHALDALESSAIRRIVILGRRGPHQIMMTPKELGELMLLERATPRVDADDLPDGEEDALLEPGLRKSVAHVRSFAAIPESERADKTIEIEFDFFASPKAIIGEEGRVSGIEVERTKVEAGRAVGTGETYTIPCGIVLTAIGYRTAPIEGVPFDERAGRFANDEGRILPGLYAVGWAKRGPSGTIGTNKPDGFGIVDLIEDDIASGALGKGGKKGREGFDALAAERGLDVVTFQDWKRIEDAENAAAREGSPREKFVDIDAMIAARGAD</sequence>
<dbReference type="PANTHER" id="PTHR48467">
    <property type="entry name" value="GLUTAMATE SYNTHASE 1 [NADH], CHLOROPLASTIC-LIKE"/>
    <property type="match status" value="1"/>
</dbReference>
<reference evidence="9" key="1">
    <citation type="journal article" date="2019" name="Int. J. Syst. Evol. Microbiol.">
        <title>The Global Catalogue of Microorganisms (GCM) 10K type strain sequencing project: providing services to taxonomists for standard genome sequencing and annotation.</title>
        <authorList>
            <consortium name="The Broad Institute Genomics Platform"/>
            <consortium name="The Broad Institute Genome Sequencing Center for Infectious Disease"/>
            <person name="Wu L."/>
            <person name="Ma J."/>
        </authorList>
    </citation>
    <scope>NUCLEOTIDE SEQUENCE [LARGE SCALE GENOMIC DNA]</scope>
    <source>
        <strain evidence="9">CGMCC 1.15297</strain>
    </source>
</reference>
<evidence type="ECO:0000256" key="3">
    <source>
        <dbReference type="ARBA" id="ARBA00022630"/>
    </source>
</evidence>
<feature type="domain" description="FAD/NAD(P)-binding" evidence="7">
    <location>
        <begin position="3"/>
        <end position="179"/>
    </location>
</feature>
<organism evidence="8 9">
    <name type="scientific">Blastomonas marina</name>
    <dbReference type="NCBI Taxonomy" id="1867408"/>
    <lineage>
        <taxon>Bacteria</taxon>
        <taxon>Pseudomonadati</taxon>
        <taxon>Pseudomonadota</taxon>
        <taxon>Alphaproteobacteria</taxon>
        <taxon>Sphingomonadales</taxon>
        <taxon>Sphingomonadaceae</taxon>
        <taxon>Blastomonas</taxon>
    </lineage>
</organism>
<evidence type="ECO:0000256" key="1">
    <source>
        <dbReference type="ARBA" id="ARBA00001974"/>
    </source>
</evidence>
<gene>
    <name evidence="8" type="ORF">GCM10010923_09280</name>
</gene>
<keyword evidence="6" id="KW-0560">Oxidoreductase</keyword>
<evidence type="ECO:0000256" key="6">
    <source>
        <dbReference type="ARBA" id="ARBA00023002"/>
    </source>
</evidence>
<dbReference type="InterPro" id="IPR021163">
    <property type="entry name" value="Ferredox_Rdtase_adrenod"/>
</dbReference>
<accession>A0ABQ1F960</accession>
<keyword evidence="9" id="KW-1185">Reference proteome</keyword>
<dbReference type="Pfam" id="PF07992">
    <property type="entry name" value="Pyr_redox_2"/>
    <property type="match status" value="1"/>
</dbReference>
<evidence type="ECO:0000256" key="4">
    <source>
        <dbReference type="ARBA" id="ARBA00022827"/>
    </source>
</evidence>
<dbReference type="RefSeq" id="WP_188641586.1">
    <property type="nucleotide sequence ID" value="NZ_BMID01000001.1"/>
</dbReference>
<comment type="caution">
    <text evidence="8">The sequence shown here is derived from an EMBL/GenBank/DDBJ whole genome shotgun (WGS) entry which is preliminary data.</text>
</comment>
<keyword evidence="3" id="KW-0285">Flavoprotein</keyword>
<dbReference type="InterPro" id="IPR055275">
    <property type="entry name" value="Ferredox_Rdtase"/>
</dbReference>
<evidence type="ECO:0000256" key="2">
    <source>
        <dbReference type="ARBA" id="ARBA00008312"/>
    </source>
</evidence>
<evidence type="ECO:0000313" key="9">
    <source>
        <dbReference type="Proteomes" id="UP000603317"/>
    </source>
</evidence>
<keyword evidence="5" id="KW-0521">NADP</keyword>
<dbReference type="InterPro" id="IPR036188">
    <property type="entry name" value="FAD/NAD-bd_sf"/>
</dbReference>
<evidence type="ECO:0000259" key="7">
    <source>
        <dbReference type="Pfam" id="PF07992"/>
    </source>
</evidence>
<dbReference type="EMBL" id="BMID01000001">
    <property type="protein sequence ID" value="GGA02624.1"/>
    <property type="molecule type" value="Genomic_DNA"/>
</dbReference>
<keyword evidence="4" id="KW-0274">FAD</keyword>
<dbReference type="Gene3D" id="3.40.50.720">
    <property type="entry name" value="NAD(P)-binding Rossmann-like Domain"/>
    <property type="match status" value="1"/>
</dbReference>
<dbReference type="Gene3D" id="3.50.50.60">
    <property type="entry name" value="FAD/NAD(P)-binding domain"/>
    <property type="match status" value="1"/>
</dbReference>